<keyword evidence="3" id="KW-1185">Reference proteome</keyword>
<accession>A0A4Z0NH55</accession>
<feature type="region of interest" description="Disordered" evidence="1">
    <location>
        <begin position="67"/>
        <end position="87"/>
    </location>
</feature>
<dbReference type="Proteomes" id="UP000297535">
    <property type="component" value="Unassembled WGS sequence"/>
</dbReference>
<evidence type="ECO:0000256" key="1">
    <source>
        <dbReference type="SAM" id="MobiDB-lite"/>
    </source>
</evidence>
<gene>
    <name evidence="2" type="ORF">EU555_30260</name>
</gene>
<reference evidence="2 3" key="1">
    <citation type="submission" date="2019-04" db="EMBL/GenBank/DDBJ databases">
        <authorList>
            <person name="Feng G."/>
            <person name="Zhu H."/>
        </authorList>
    </citation>
    <scope>NUCLEOTIDE SEQUENCE [LARGE SCALE GENOMIC DNA]</scope>
    <source>
        <strain evidence="2 3">6HR-1</strain>
    </source>
</reference>
<dbReference type="EMBL" id="SRLB01000035">
    <property type="protein sequence ID" value="TGD94997.1"/>
    <property type="molecule type" value="Genomic_DNA"/>
</dbReference>
<protein>
    <submittedName>
        <fullName evidence="2">Uncharacterized protein</fullName>
    </submittedName>
</protein>
<dbReference type="RefSeq" id="WP_135419050.1">
    <property type="nucleotide sequence ID" value="NZ_SRLB01000035.1"/>
</dbReference>
<dbReference type="AlphaFoldDB" id="A0A4Z0NH55"/>
<comment type="caution">
    <text evidence="2">The sequence shown here is derived from an EMBL/GenBank/DDBJ whole genome shotgun (WGS) entry which is preliminary data.</text>
</comment>
<proteinExistence type="predicted"/>
<sequence>MSQVHATPFSAIKQALNAIEWLELSASFVLAAGRLEHRSGPVVFSGRHSGPCGIVDPPFPKRARRIVLGRKTSSQSQPRTREREHPQ</sequence>
<evidence type="ECO:0000313" key="3">
    <source>
        <dbReference type="Proteomes" id="UP000297535"/>
    </source>
</evidence>
<name>A0A4Z0NH55_9HYPH</name>
<evidence type="ECO:0000313" key="2">
    <source>
        <dbReference type="EMBL" id="TGD94997.1"/>
    </source>
</evidence>
<organism evidence="2 3">
    <name type="scientific">Methylobacterium nonmethylotrophicum</name>
    <dbReference type="NCBI Taxonomy" id="1141884"/>
    <lineage>
        <taxon>Bacteria</taxon>
        <taxon>Pseudomonadati</taxon>
        <taxon>Pseudomonadota</taxon>
        <taxon>Alphaproteobacteria</taxon>
        <taxon>Hyphomicrobiales</taxon>
        <taxon>Methylobacteriaceae</taxon>
        <taxon>Methylobacterium</taxon>
    </lineage>
</organism>